<name>A0AAV7N0Z7_PLEWA</name>
<gene>
    <name evidence="3" type="ORF">NDU88_003741</name>
</gene>
<proteinExistence type="predicted"/>
<feature type="chain" id="PRO_5043832326" evidence="2">
    <location>
        <begin position="24"/>
        <end position="72"/>
    </location>
</feature>
<sequence length="72" mass="7675">MDRIWSVAARLPLAWWAATGCSGLWRAPGGAAGALVLVLVQLEPRDMSPDPQGGSWSQSALMNHPDWSSVTS</sequence>
<evidence type="ECO:0000313" key="4">
    <source>
        <dbReference type="Proteomes" id="UP001066276"/>
    </source>
</evidence>
<protein>
    <submittedName>
        <fullName evidence="3">Uncharacterized protein</fullName>
    </submittedName>
</protein>
<accession>A0AAV7N0Z7</accession>
<dbReference type="EMBL" id="JANPWB010000013">
    <property type="protein sequence ID" value="KAJ1106340.1"/>
    <property type="molecule type" value="Genomic_DNA"/>
</dbReference>
<evidence type="ECO:0000313" key="3">
    <source>
        <dbReference type="EMBL" id="KAJ1106340.1"/>
    </source>
</evidence>
<reference evidence="3" key="1">
    <citation type="journal article" date="2022" name="bioRxiv">
        <title>Sequencing and chromosome-scale assembly of the giantPleurodeles waltlgenome.</title>
        <authorList>
            <person name="Brown T."/>
            <person name="Elewa A."/>
            <person name="Iarovenko S."/>
            <person name="Subramanian E."/>
            <person name="Araus A.J."/>
            <person name="Petzold A."/>
            <person name="Susuki M."/>
            <person name="Suzuki K.-i.T."/>
            <person name="Hayashi T."/>
            <person name="Toyoda A."/>
            <person name="Oliveira C."/>
            <person name="Osipova E."/>
            <person name="Leigh N.D."/>
            <person name="Simon A."/>
            <person name="Yun M.H."/>
        </authorList>
    </citation>
    <scope>NUCLEOTIDE SEQUENCE</scope>
    <source>
        <strain evidence="3">20211129_DDA</strain>
        <tissue evidence="3">Liver</tissue>
    </source>
</reference>
<dbReference type="PROSITE" id="PS51257">
    <property type="entry name" value="PROKAR_LIPOPROTEIN"/>
    <property type="match status" value="1"/>
</dbReference>
<evidence type="ECO:0000256" key="1">
    <source>
        <dbReference type="SAM" id="MobiDB-lite"/>
    </source>
</evidence>
<dbReference type="AlphaFoldDB" id="A0AAV7N0Z7"/>
<evidence type="ECO:0000256" key="2">
    <source>
        <dbReference type="SAM" id="SignalP"/>
    </source>
</evidence>
<feature type="compositionally biased region" description="Polar residues" evidence="1">
    <location>
        <begin position="54"/>
        <end position="72"/>
    </location>
</feature>
<organism evidence="3 4">
    <name type="scientific">Pleurodeles waltl</name>
    <name type="common">Iberian ribbed newt</name>
    <dbReference type="NCBI Taxonomy" id="8319"/>
    <lineage>
        <taxon>Eukaryota</taxon>
        <taxon>Metazoa</taxon>
        <taxon>Chordata</taxon>
        <taxon>Craniata</taxon>
        <taxon>Vertebrata</taxon>
        <taxon>Euteleostomi</taxon>
        <taxon>Amphibia</taxon>
        <taxon>Batrachia</taxon>
        <taxon>Caudata</taxon>
        <taxon>Salamandroidea</taxon>
        <taxon>Salamandridae</taxon>
        <taxon>Pleurodelinae</taxon>
        <taxon>Pleurodeles</taxon>
    </lineage>
</organism>
<feature type="signal peptide" evidence="2">
    <location>
        <begin position="1"/>
        <end position="23"/>
    </location>
</feature>
<comment type="caution">
    <text evidence="3">The sequence shown here is derived from an EMBL/GenBank/DDBJ whole genome shotgun (WGS) entry which is preliminary data.</text>
</comment>
<feature type="region of interest" description="Disordered" evidence="1">
    <location>
        <begin position="48"/>
        <end position="72"/>
    </location>
</feature>
<keyword evidence="2" id="KW-0732">Signal</keyword>
<keyword evidence="4" id="KW-1185">Reference proteome</keyword>
<dbReference type="Proteomes" id="UP001066276">
    <property type="component" value="Chromosome 9"/>
</dbReference>